<dbReference type="InterPro" id="IPR023119">
    <property type="entry name" value="Multihaem_cyt_PRC_cyt_su-like"/>
</dbReference>
<dbReference type="EMBL" id="JBELQD010000001">
    <property type="protein sequence ID" value="MER2287142.1"/>
    <property type="molecule type" value="Genomic_DNA"/>
</dbReference>
<evidence type="ECO:0000313" key="11">
    <source>
        <dbReference type="EMBL" id="MER2287142.1"/>
    </source>
</evidence>
<evidence type="ECO:0000256" key="5">
    <source>
        <dbReference type="ARBA" id="ARBA00022617"/>
    </source>
</evidence>
<feature type="region of interest" description="Disordered" evidence="10">
    <location>
        <begin position="348"/>
        <end position="373"/>
    </location>
</feature>
<protein>
    <recommendedName>
        <fullName evidence="2 9">Photosynthetic reaction center cytochrome c subunit</fullName>
    </recommendedName>
</protein>
<keyword evidence="6 9" id="KW-0479">Metal-binding</keyword>
<accession>A0ABV1QX80</accession>
<dbReference type="SUPFAM" id="SSF48695">
    <property type="entry name" value="Multiheme cytochromes"/>
    <property type="match status" value="1"/>
</dbReference>
<evidence type="ECO:0000256" key="8">
    <source>
        <dbReference type="ARBA" id="ARBA00023004"/>
    </source>
</evidence>
<evidence type="ECO:0000256" key="4">
    <source>
        <dbReference type="ARBA" id="ARBA00022531"/>
    </source>
</evidence>
<evidence type="ECO:0000256" key="10">
    <source>
        <dbReference type="SAM" id="MobiDB-lite"/>
    </source>
</evidence>
<comment type="PTM">
    <text evidence="9">Binds 4 heme groups per subunit.</text>
</comment>
<keyword evidence="3 9" id="KW-0813">Transport</keyword>
<keyword evidence="7 9" id="KW-0249">Electron transport</keyword>
<dbReference type="InterPro" id="IPR003158">
    <property type="entry name" value="Photosyn_RC_cyt_c-su"/>
</dbReference>
<dbReference type="PIRSF" id="PIRSF000017">
    <property type="entry name" value="RC_cytochrome"/>
    <property type="match status" value="1"/>
</dbReference>
<dbReference type="InterPro" id="IPR036280">
    <property type="entry name" value="Multihaem_cyt_sf"/>
</dbReference>
<dbReference type="Pfam" id="PF02276">
    <property type="entry name" value="CytoC_RC"/>
    <property type="match status" value="1"/>
</dbReference>
<evidence type="ECO:0000256" key="2">
    <source>
        <dbReference type="ARBA" id="ARBA00015978"/>
    </source>
</evidence>
<comment type="caution">
    <text evidence="11">The sequence shown here is derived from an EMBL/GenBank/DDBJ whole genome shotgun (WGS) entry which is preliminary data.</text>
</comment>
<sequence length="373" mass="40469">MKTILAVVGGALALFLTIAMFGGAGWTHPPMAAKQTGFRGTGMDLIRTRSGNAALAAANVAPAPADPAEAGGEKASAVYENVQVLGDLSAEQFNRLMVSITEWVAPQQGCTYCHSTENMASDELYQKRVARRMLQMTQTINASWKENHVHEAGVTCYTCHRGNPVPANIWFDRPIQGEGRFIPRNNSQNVASAEVGNTSLPYDVYQAFYQHKDTPEDAVRVNATTVLPETKGKPIQDAEKTFAIMISMSQSLGVNCTFCHNTRSVAQWDTSTPNRVHAWYGIRMVRDLNQDFMEPLTSTFPRNRLGVMGDVPKINCATCHNGANKPLNGANVIGPYPELAHPTIEASLPTGEAKDPIPGTTMPALKPSMPSKP</sequence>
<evidence type="ECO:0000256" key="7">
    <source>
        <dbReference type="ARBA" id="ARBA00022982"/>
    </source>
</evidence>
<evidence type="ECO:0000256" key="1">
    <source>
        <dbReference type="ARBA" id="ARBA00003196"/>
    </source>
</evidence>
<evidence type="ECO:0000256" key="6">
    <source>
        <dbReference type="ARBA" id="ARBA00022723"/>
    </source>
</evidence>
<name>A0ABV1QX80_9HYPH</name>
<organism evidence="11 12">
    <name type="scientific">Methylobacterium brachiatum</name>
    <dbReference type="NCBI Taxonomy" id="269660"/>
    <lineage>
        <taxon>Bacteria</taxon>
        <taxon>Pseudomonadati</taxon>
        <taxon>Pseudomonadota</taxon>
        <taxon>Alphaproteobacteria</taxon>
        <taxon>Hyphomicrobiales</taxon>
        <taxon>Methylobacteriaceae</taxon>
        <taxon>Methylobacterium</taxon>
    </lineage>
</organism>
<dbReference type="Proteomes" id="UP001432995">
    <property type="component" value="Unassembled WGS sequence"/>
</dbReference>
<evidence type="ECO:0000256" key="9">
    <source>
        <dbReference type="PIRNR" id="PIRNR000017"/>
    </source>
</evidence>
<dbReference type="Gene3D" id="1.10.468.10">
    <property type="entry name" value="Photosynthetic Reaction Center, subunit C, domain 2"/>
    <property type="match status" value="2"/>
</dbReference>
<dbReference type="CDD" id="cd09224">
    <property type="entry name" value="CytoC_RC"/>
    <property type="match status" value="1"/>
</dbReference>
<evidence type="ECO:0000313" key="12">
    <source>
        <dbReference type="Proteomes" id="UP001432995"/>
    </source>
</evidence>
<keyword evidence="9" id="KW-0674">Reaction center</keyword>
<keyword evidence="4 9" id="KW-0602">Photosynthesis</keyword>
<keyword evidence="8 9" id="KW-0408">Iron</keyword>
<gene>
    <name evidence="11" type="primary">pufC</name>
    <name evidence="11" type="ORF">ABS770_02640</name>
</gene>
<proteinExistence type="predicted"/>
<reference evidence="11" key="1">
    <citation type="submission" date="2024-06" db="EMBL/GenBank/DDBJ databases">
        <authorList>
            <person name="Campbell A.G."/>
        </authorList>
    </citation>
    <scope>NUCLEOTIDE SEQUENCE</scope>
    <source>
        <strain evidence="11">EM17</strain>
    </source>
</reference>
<keyword evidence="5 9" id="KW-0349">Heme</keyword>
<evidence type="ECO:0000256" key="3">
    <source>
        <dbReference type="ARBA" id="ARBA00022448"/>
    </source>
</evidence>
<dbReference type="RefSeq" id="WP_350378963.1">
    <property type="nucleotide sequence ID" value="NZ_JBELQD010000001.1"/>
</dbReference>
<comment type="function">
    <text evidence="1 9">The reaction center of purple bacteria contains a tightly bound cytochrome molecule which re-reduces the photo oxidized primary electron donor.</text>
</comment>
<dbReference type="NCBIfam" id="NF040706">
    <property type="entry name" value="photo_cyt_PufC"/>
    <property type="match status" value="1"/>
</dbReference>
<keyword evidence="12" id="KW-1185">Reference proteome</keyword>